<dbReference type="Pfam" id="PF00669">
    <property type="entry name" value="Flagellin_N"/>
    <property type="match status" value="1"/>
</dbReference>
<dbReference type="EMBL" id="CP032101">
    <property type="protein sequence ID" value="AXX87316.1"/>
    <property type="molecule type" value="Genomic_DNA"/>
</dbReference>
<dbReference type="InterPro" id="IPR046358">
    <property type="entry name" value="Flagellin_C"/>
</dbReference>
<feature type="domain" description="Flagellin N-terminal" evidence="5">
    <location>
        <begin position="16"/>
        <end position="134"/>
    </location>
</feature>
<dbReference type="PANTHER" id="PTHR42792">
    <property type="entry name" value="FLAGELLIN"/>
    <property type="match status" value="1"/>
</dbReference>
<reference evidence="8" key="2">
    <citation type="submission" date="2017-09" db="EMBL/GenBank/DDBJ databases">
        <authorList>
            <person name="Perez-Cataluna A."/>
            <person name="Figueras M.J."/>
            <person name="Salas-Masso N."/>
        </authorList>
    </citation>
    <scope>NUCLEOTIDE SEQUENCE</scope>
    <source>
        <strain evidence="8">CECT 7727</strain>
    </source>
</reference>
<evidence type="ECO:0000256" key="2">
    <source>
        <dbReference type="ARBA" id="ARBA00023143"/>
    </source>
</evidence>
<dbReference type="KEGG" id="amar:AMRN_1582"/>
<reference evidence="7 10" key="3">
    <citation type="submission" date="2018-08" db="EMBL/GenBank/DDBJ databases">
        <title>Complete genome of the Arcobacter marinus type strain JCM 15502.</title>
        <authorList>
            <person name="Miller W.G."/>
            <person name="Yee E."/>
            <person name="Huynh S."/>
            <person name="Parker C.T."/>
        </authorList>
    </citation>
    <scope>NUCLEOTIDE SEQUENCE [LARGE SCALE GENOMIC DNA]</scope>
    <source>
        <strain evidence="7 10">JCM 15502</strain>
    </source>
</reference>
<dbReference type="InterPro" id="IPR001029">
    <property type="entry name" value="Flagellin_N"/>
</dbReference>
<dbReference type="GO" id="GO:0005198">
    <property type="term" value="F:structural molecule activity"/>
    <property type="evidence" value="ECO:0007669"/>
    <property type="project" value="UniProtKB-UniRule"/>
</dbReference>
<organism evidence="7 10">
    <name type="scientific">Malaciobacter marinus</name>
    <dbReference type="NCBI Taxonomy" id="505249"/>
    <lineage>
        <taxon>Bacteria</taxon>
        <taxon>Pseudomonadati</taxon>
        <taxon>Campylobacterota</taxon>
        <taxon>Epsilonproteobacteria</taxon>
        <taxon>Campylobacterales</taxon>
        <taxon>Arcobacteraceae</taxon>
        <taxon>Malaciobacter</taxon>
    </lineage>
</organism>
<dbReference type="EMBL" id="NXAO01000025">
    <property type="protein sequence ID" value="PHO15570.1"/>
    <property type="molecule type" value="Genomic_DNA"/>
</dbReference>
<dbReference type="Gene3D" id="1.20.1330.10">
    <property type="entry name" value="f41 fragment of flagellin, N-terminal domain"/>
    <property type="match status" value="1"/>
</dbReference>
<gene>
    <name evidence="7" type="ORF">AMRN_1582</name>
    <name evidence="8" type="ORF">CPH92_06445</name>
</gene>
<dbReference type="GO" id="GO:0005576">
    <property type="term" value="C:extracellular region"/>
    <property type="evidence" value="ECO:0007669"/>
    <property type="project" value="UniProtKB-SubCell"/>
</dbReference>
<proteinExistence type="inferred from homology"/>
<dbReference type="Gene3D" id="6.10.10.10">
    <property type="entry name" value="Flagellar export chaperone, C-terminal domain"/>
    <property type="match status" value="1"/>
</dbReference>
<evidence type="ECO:0000256" key="3">
    <source>
        <dbReference type="RuleBase" id="RU362073"/>
    </source>
</evidence>
<evidence type="ECO:0000256" key="4">
    <source>
        <dbReference type="SAM" id="MobiDB-lite"/>
    </source>
</evidence>
<dbReference type="PANTHER" id="PTHR42792:SF2">
    <property type="entry name" value="FLAGELLIN"/>
    <property type="match status" value="1"/>
</dbReference>
<feature type="region of interest" description="Disordered" evidence="4">
    <location>
        <begin position="132"/>
        <end position="161"/>
    </location>
</feature>
<dbReference type="RefSeq" id="WP_099310919.1">
    <property type="nucleotide sequence ID" value="NZ_CP032101.1"/>
</dbReference>
<dbReference type="PRINTS" id="PR00207">
    <property type="entry name" value="FLAGELLIN"/>
</dbReference>
<feature type="compositionally biased region" description="Polar residues" evidence="4">
    <location>
        <begin position="147"/>
        <end position="161"/>
    </location>
</feature>
<feature type="domain" description="Flagellin C-terminal" evidence="6">
    <location>
        <begin position="190"/>
        <end position="274"/>
    </location>
</feature>
<keyword evidence="7" id="KW-0966">Cell projection</keyword>
<dbReference type="Proteomes" id="UP000224740">
    <property type="component" value="Unassembled WGS sequence"/>
</dbReference>
<dbReference type="SUPFAM" id="SSF64518">
    <property type="entry name" value="Phase 1 flagellin"/>
    <property type="match status" value="1"/>
</dbReference>
<dbReference type="Pfam" id="PF00700">
    <property type="entry name" value="Flagellin_C"/>
    <property type="match status" value="1"/>
</dbReference>
<evidence type="ECO:0000313" key="8">
    <source>
        <dbReference type="EMBL" id="PHO15570.1"/>
    </source>
</evidence>
<accession>A0A347TL38</accession>
<evidence type="ECO:0000313" key="10">
    <source>
        <dbReference type="Proteomes" id="UP000264693"/>
    </source>
</evidence>
<evidence type="ECO:0000256" key="1">
    <source>
        <dbReference type="ARBA" id="ARBA00005709"/>
    </source>
</evidence>
<feature type="compositionally biased region" description="Low complexity" evidence="4">
    <location>
        <begin position="132"/>
        <end position="146"/>
    </location>
</feature>
<evidence type="ECO:0000259" key="6">
    <source>
        <dbReference type="Pfam" id="PF00700"/>
    </source>
</evidence>
<dbReference type="GO" id="GO:0009288">
    <property type="term" value="C:bacterial-type flagellum"/>
    <property type="evidence" value="ECO:0007669"/>
    <property type="project" value="UniProtKB-SubCell"/>
</dbReference>
<keyword evidence="2 3" id="KW-0975">Bacterial flagellum</keyword>
<dbReference type="InterPro" id="IPR001492">
    <property type="entry name" value="Flagellin"/>
</dbReference>
<keyword evidence="7" id="KW-0282">Flagellum</keyword>
<name>A0A347TL38_9BACT</name>
<reference evidence="9" key="1">
    <citation type="submission" date="2017-09" db="EMBL/GenBank/DDBJ databases">
        <title>Arcobacter canalis sp. nov., a new species isolated from a water canal contaminated with urban sewage.</title>
        <authorList>
            <person name="Perez-Cataluna A."/>
            <person name="Salas-Masso N."/>
            <person name="Figueras M.J."/>
        </authorList>
    </citation>
    <scope>NUCLEOTIDE SEQUENCE [LARGE SCALE GENOMIC DNA]</scope>
    <source>
        <strain evidence="9">CECT 7727</strain>
    </source>
</reference>
<dbReference type="InterPro" id="IPR042187">
    <property type="entry name" value="Flagellin_C_sub2"/>
</dbReference>
<keyword evidence="7" id="KW-0969">Cilium</keyword>
<evidence type="ECO:0000313" key="7">
    <source>
        <dbReference type="EMBL" id="AXX87316.1"/>
    </source>
</evidence>
<comment type="subcellular location">
    <subcellularLocation>
        <location evidence="3">Secreted</location>
    </subcellularLocation>
    <subcellularLocation>
        <location evidence="3">Bacterial flagellum</location>
    </subcellularLocation>
</comment>
<keyword evidence="9" id="KW-1185">Reference proteome</keyword>
<dbReference type="AlphaFoldDB" id="A0A347TL38"/>
<protein>
    <recommendedName>
        <fullName evidence="3">Flagellin</fullName>
    </recommendedName>
</protein>
<sequence length="275" mass="29620">MEINNNISQYQSPYIDQNKTLEKIATGLELNKASNNASALSIADNLRTQANGYVQALQNTNSAIASTQIADSAIKEQSNMLDNVKEKLLQASTDTTSQEAREAIFKDIQNTLKGFDAIASATKYNDQTLLQASQSSQAPSSSQTFQVGTQESDTSNSTSIQSNTLGVGLNDLVTNSPDSFTAEDASDYLSKVDDAIGVLNNYRAELGSTQNELASTGRNTISQEIQTRAAQSELSGANMAQEIATFDKQNVLSQVGAYTQSQFNITQQSVMRLLT</sequence>
<dbReference type="Proteomes" id="UP000264693">
    <property type="component" value="Chromosome"/>
</dbReference>
<evidence type="ECO:0000313" key="9">
    <source>
        <dbReference type="Proteomes" id="UP000224740"/>
    </source>
</evidence>
<keyword evidence="3" id="KW-0964">Secreted</keyword>
<evidence type="ECO:0000259" key="5">
    <source>
        <dbReference type="Pfam" id="PF00669"/>
    </source>
</evidence>
<comment type="function">
    <text evidence="3">Flagellin is the subunit protein which polymerizes to form the filaments of bacterial flagella.</text>
</comment>
<comment type="similarity">
    <text evidence="1 3">Belongs to the bacterial flagellin family.</text>
</comment>